<protein>
    <submittedName>
        <fullName evidence="1">Uncharacterized protein</fullName>
    </submittedName>
</protein>
<organism evidence="1 2">
    <name type="scientific">Gordonia phage Neville</name>
    <dbReference type="NCBI Taxonomy" id="2301693"/>
    <lineage>
        <taxon>Viruses</taxon>
        <taxon>Duplodnaviria</taxon>
        <taxon>Heunggongvirae</taxon>
        <taxon>Uroviricota</taxon>
        <taxon>Caudoviricetes</taxon>
        <taxon>Deeyouvirinae</taxon>
        <taxon>Nevillevirus</taxon>
        <taxon>Nevillevirus neville</taxon>
    </lineage>
</organism>
<dbReference type="KEGG" id="vg:70080441"/>
<dbReference type="GeneID" id="70080441"/>
<name>A0A385E095_9CAUD</name>
<proteinExistence type="predicted"/>
<evidence type="ECO:0000313" key="2">
    <source>
        <dbReference type="Proteomes" id="UP000261731"/>
    </source>
</evidence>
<accession>A0A385E095</accession>
<reference evidence="1 2" key="1">
    <citation type="submission" date="2018-07" db="EMBL/GenBank/DDBJ databases">
        <authorList>
            <person name="Bragdon E."/>
            <person name="Orellana H."/>
            <person name="Sterchele H."/>
            <person name="Molloy S.D."/>
            <person name="Garlena R.A."/>
            <person name="Russell D.A."/>
            <person name="Pope W.H."/>
            <person name="Jacobs-Sera D."/>
            <person name="Hatfull G.F."/>
        </authorList>
    </citation>
    <scope>NUCLEOTIDE SEQUENCE [LARGE SCALE GENOMIC DNA]</scope>
</reference>
<gene>
    <name evidence="1" type="primary">69</name>
    <name evidence="1" type="ORF">SEA_NEVILLE_69</name>
</gene>
<evidence type="ECO:0000313" key="1">
    <source>
        <dbReference type="EMBL" id="AXQ64438.1"/>
    </source>
</evidence>
<sequence length="38" mass="4625">MWMQFAAVQGPPWLRFRRWWTDWAGAMQQISQTPSERS</sequence>
<dbReference type="RefSeq" id="YP_010245925.1">
    <property type="nucleotide sequence ID" value="NC_060131.1"/>
</dbReference>
<dbReference type="Proteomes" id="UP000261731">
    <property type="component" value="Segment"/>
</dbReference>
<keyword evidence="2" id="KW-1185">Reference proteome</keyword>
<dbReference type="EMBL" id="MH651182">
    <property type="protein sequence ID" value="AXQ64438.1"/>
    <property type="molecule type" value="Genomic_DNA"/>
</dbReference>